<evidence type="ECO:0000313" key="9">
    <source>
        <dbReference type="Proteomes" id="UP000233730"/>
    </source>
</evidence>
<dbReference type="InterPro" id="IPR010998">
    <property type="entry name" value="Integrase_recombinase_N"/>
</dbReference>
<dbReference type="EMBL" id="PCGZ01000005">
    <property type="protein sequence ID" value="PKU90776.1"/>
    <property type="molecule type" value="Genomic_DNA"/>
</dbReference>
<dbReference type="AlphaFoldDB" id="A0A2N3QHP2"/>
<dbReference type="PANTHER" id="PTHR30349">
    <property type="entry name" value="PHAGE INTEGRASE-RELATED"/>
    <property type="match status" value="1"/>
</dbReference>
<dbReference type="Pfam" id="PF14659">
    <property type="entry name" value="Phage_int_SAM_3"/>
    <property type="match status" value="1"/>
</dbReference>
<dbReference type="PROSITE" id="PS51898">
    <property type="entry name" value="TYR_RECOMBINASE"/>
    <property type="match status" value="1"/>
</dbReference>
<dbReference type="RefSeq" id="WP_101429865.1">
    <property type="nucleotide sequence ID" value="NZ_PCGZ01000005.1"/>
</dbReference>
<dbReference type="Proteomes" id="UP000233730">
    <property type="component" value="Unassembled WGS sequence"/>
</dbReference>
<dbReference type="InterPro" id="IPR044068">
    <property type="entry name" value="CB"/>
</dbReference>
<evidence type="ECO:0000259" key="7">
    <source>
        <dbReference type="PROSITE" id="PS51900"/>
    </source>
</evidence>
<keyword evidence="2" id="KW-0229">DNA integration</keyword>
<dbReference type="Gene3D" id="1.10.150.130">
    <property type="match status" value="1"/>
</dbReference>
<feature type="domain" description="Core-binding (CB)" evidence="7">
    <location>
        <begin position="64"/>
        <end position="145"/>
    </location>
</feature>
<dbReference type="GO" id="GO:0015074">
    <property type="term" value="P:DNA integration"/>
    <property type="evidence" value="ECO:0007669"/>
    <property type="project" value="UniProtKB-KW"/>
</dbReference>
<dbReference type="InterPro" id="IPR004107">
    <property type="entry name" value="Integrase_SAM-like_N"/>
</dbReference>
<dbReference type="GO" id="GO:0006310">
    <property type="term" value="P:DNA recombination"/>
    <property type="evidence" value="ECO:0007669"/>
    <property type="project" value="UniProtKB-KW"/>
</dbReference>
<name>A0A2N3QHP2_9BIFI</name>
<keyword evidence="3 5" id="KW-0238">DNA-binding</keyword>
<dbReference type="InterPro" id="IPR050090">
    <property type="entry name" value="Tyrosine_recombinase_XerCD"/>
</dbReference>
<accession>A0A2N3QHP2</accession>
<sequence>MAYTIRKYTTKKGVFYEVRYRTPDGRSTGKRGFARKMDADAWGAEHVTSAKAAGTYIRPAAGRTTIGELWPAWIAAKQVRSKPSYIESLEGAWRKHVEPAWGARQIGSIRHAEVQEWVTAMSAQYSASVVLRAAGVLRSLLKTAVADRLIAANPADGLTMPRKSVKRHIYLAVDELTRLADECAWRHDMILTLGATGLRWGEMVALRVGDVDLARRRIRVERSSTEVGGRIVTTLPKTYERRGITYPKMLEQYLRARMAGRDEEAPLFTQPDGSMVRRRHGPTSPGTWFYAAKLRALGEHVARSMTFHDLRHTAASLMVSAGANVKAVQRQLGHKSAAMTLDVYADLFDDDLDAVAERLDLLFSERGQNVGTEQGTLTENVEVPTI</sequence>
<dbReference type="SUPFAM" id="SSF56349">
    <property type="entry name" value="DNA breaking-rejoining enzymes"/>
    <property type="match status" value="1"/>
</dbReference>
<evidence type="ECO:0000256" key="1">
    <source>
        <dbReference type="ARBA" id="ARBA00008857"/>
    </source>
</evidence>
<gene>
    <name evidence="8" type="ORF">CQR46_0972</name>
</gene>
<organism evidence="8 9">
    <name type="scientific">Bifidobacterium pseudolongum subsp. globosum</name>
    <dbReference type="NCBI Taxonomy" id="1690"/>
    <lineage>
        <taxon>Bacteria</taxon>
        <taxon>Bacillati</taxon>
        <taxon>Actinomycetota</taxon>
        <taxon>Actinomycetes</taxon>
        <taxon>Bifidobacteriales</taxon>
        <taxon>Bifidobacteriaceae</taxon>
        <taxon>Bifidobacterium</taxon>
    </lineage>
</organism>
<reference evidence="8 9" key="1">
    <citation type="submission" date="2017-10" db="EMBL/GenBank/DDBJ databases">
        <title>Bifidobacterium genomics.</title>
        <authorList>
            <person name="Lugli G.A."/>
            <person name="Milani C."/>
            <person name="Mancabelli L."/>
        </authorList>
    </citation>
    <scope>NUCLEOTIDE SEQUENCE [LARGE SCALE GENOMIC DNA]</scope>
    <source>
        <strain evidence="8 9">1524B</strain>
    </source>
</reference>
<dbReference type="CDD" id="cd00397">
    <property type="entry name" value="DNA_BRE_C"/>
    <property type="match status" value="1"/>
</dbReference>
<comment type="similarity">
    <text evidence="1">Belongs to the 'phage' integrase family.</text>
</comment>
<dbReference type="Pfam" id="PF00589">
    <property type="entry name" value="Phage_integrase"/>
    <property type="match status" value="1"/>
</dbReference>
<comment type="caution">
    <text evidence="8">The sequence shown here is derived from an EMBL/GenBank/DDBJ whole genome shotgun (WGS) entry which is preliminary data.</text>
</comment>
<protein>
    <submittedName>
        <fullName evidence="8">Integrase</fullName>
    </submittedName>
</protein>
<dbReference type="PANTHER" id="PTHR30349:SF64">
    <property type="entry name" value="PROPHAGE INTEGRASE INTD-RELATED"/>
    <property type="match status" value="1"/>
</dbReference>
<evidence type="ECO:0000256" key="5">
    <source>
        <dbReference type="PROSITE-ProRule" id="PRU01248"/>
    </source>
</evidence>
<evidence type="ECO:0000256" key="3">
    <source>
        <dbReference type="ARBA" id="ARBA00023125"/>
    </source>
</evidence>
<dbReference type="InterPro" id="IPR013762">
    <property type="entry name" value="Integrase-like_cat_sf"/>
</dbReference>
<dbReference type="PROSITE" id="PS51900">
    <property type="entry name" value="CB"/>
    <property type="match status" value="1"/>
</dbReference>
<dbReference type="Gene3D" id="1.10.443.10">
    <property type="entry name" value="Intergrase catalytic core"/>
    <property type="match status" value="1"/>
</dbReference>
<dbReference type="InterPro" id="IPR002104">
    <property type="entry name" value="Integrase_catalytic"/>
</dbReference>
<evidence type="ECO:0000313" key="8">
    <source>
        <dbReference type="EMBL" id="PKU90776.1"/>
    </source>
</evidence>
<evidence type="ECO:0000256" key="2">
    <source>
        <dbReference type="ARBA" id="ARBA00022908"/>
    </source>
</evidence>
<dbReference type="InterPro" id="IPR011010">
    <property type="entry name" value="DNA_brk_join_enz"/>
</dbReference>
<keyword evidence="4" id="KW-0233">DNA recombination</keyword>
<proteinExistence type="inferred from homology"/>
<feature type="domain" description="Tyr recombinase" evidence="6">
    <location>
        <begin position="166"/>
        <end position="357"/>
    </location>
</feature>
<evidence type="ECO:0000256" key="4">
    <source>
        <dbReference type="ARBA" id="ARBA00023172"/>
    </source>
</evidence>
<dbReference type="GO" id="GO:0003677">
    <property type="term" value="F:DNA binding"/>
    <property type="evidence" value="ECO:0007669"/>
    <property type="project" value="UniProtKB-UniRule"/>
</dbReference>
<evidence type="ECO:0000259" key="6">
    <source>
        <dbReference type="PROSITE" id="PS51898"/>
    </source>
</evidence>